<sequence>MTNRRTILKFAAAAALPAALSAPAAAQASRALHLLVVVPSREGVPGFTAAFLSGLRQTLSGVTLSVQASGTRPGDLSRTLTHPADLILVLGDGVPLPAPASSAPVILAGAGVAPTRQARQPGVLHAHLGLWERAWQQGRALAQARARPFLAMSVLDSGYDLPLAFTAGLDGTPGALAGQTVLSGGERPDALIAQARASGATHLHVQDTAGQLNVAALQGAARRAGLGFSVLNLAPQGGVHPAGQLGQDVGQWVTLGAAHSPTRHPLVLLSALSAQQFTGTRGPLRVTADGQLDGQTGAAGRAPTGVLGGVSGHRGHVHPYLHG</sequence>
<keyword evidence="4" id="KW-1185">Reference proteome</keyword>
<evidence type="ECO:0000313" key="4">
    <source>
        <dbReference type="Proteomes" id="UP000604341"/>
    </source>
</evidence>
<name>A0ABQ2FRT4_9DEIO</name>
<feature type="signal peptide" evidence="2">
    <location>
        <begin position="1"/>
        <end position="26"/>
    </location>
</feature>
<proteinExistence type="predicted"/>
<evidence type="ECO:0000256" key="1">
    <source>
        <dbReference type="SAM" id="MobiDB-lite"/>
    </source>
</evidence>
<accession>A0ABQ2FRT4</accession>
<dbReference type="EMBL" id="BMPE01000035">
    <property type="protein sequence ID" value="GGL19793.1"/>
    <property type="molecule type" value="Genomic_DNA"/>
</dbReference>
<dbReference type="PROSITE" id="PS51318">
    <property type="entry name" value="TAT"/>
    <property type="match status" value="1"/>
</dbReference>
<dbReference type="Proteomes" id="UP000604341">
    <property type="component" value="Unassembled WGS sequence"/>
</dbReference>
<evidence type="ECO:0000256" key="2">
    <source>
        <dbReference type="SAM" id="SignalP"/>
    </source>
</evidence>
<evidence type="ECO:0000313" key="3">
    <source>
        <dbReference type="EMBL" id="GGL19793.1"/>
    </source>
</evidence>
<keyword evidence="2" id="KW-0732">Signal</keyword>
<feature type="chain" id="PRO_5045826451" evidence="2">
    <location>
        <begin position="27"/>
        <end position="323"/>
    </location>
</feature>
<dbReference type="InterPro" id="IPR006311">
    <property type="entry name" value="TAT_signal"/>
</dbReference>
<organism evidence="3 4">
    <name type="scientific">Deinococcus radiotolerans</name>
    <dbReference type="NCBI Taxonomy" id="1309407"/>
    <lineage>
        <taxon>Bacteria</taxon>
        <taxon>Thermotogati</taxon>
        <taxon>Deinococcota</taxon>
        <taxon>Deinococci</taxon>
        <taxon>Deinococcales</taxon>
        <taxon>Deinococcaceae</taxon>
        <taxon>Deinococcus</taxon>
    </lineage>
</organism>
<feature type="region of interest" description="Disordered" evidence="1">
    <location>
        <begin position="290"/>
        <end position="313"/>
    </location>
</feature>
<gene>
    <name evidence="3" type="ORF">GCM10010844_43440</name>
</gene>
<reference evidence="4" key="1">
    <citation type="journal article" date="2019" name="Int. J. Syst. Evol. Microbiol.">
        <title>The Global Catalogue of Microorganisms (GCM) 10K type strain sequencing project: providing services to taxonomists for standard genome sequencing and annotation.</title>
        <authorList>
            <consortium name="The Broad Institute Genomics Platform"/>
            <consortium name="The Broad Institute Genome Sequencing Center for Infectious Disease"/>
            <person name="Wu L."/>
            <person name="Ma J."/>
        </authorList>
    </citation>
    <scope>NUCLEOTIDE SEQUENCE [LARGE SCALE GENOMIC DNA]</scope>
    <source>
        <strain evidence="4">JCM 19173</strain>
    </source>
</reference>
<dbReference type="RefSeq" id="WP_189071061.1">
    <property type="nucleotide sequence ID" value="NZ_BMPE01000035.1"/>
</dbReference>
<comment type="caution">
    <text evidence="3">The sequence shown here is derived from an EMBL/GenBank/DDBJ whole genome shotgun (WGS) entry which is preliminary data.</text>
</comment>
<protein>
    <submittedName>
        <fullName evidence="3">Uncharacterized protein</fullName>
    </submittedName>
</protein>